<protein>
    <recommendedName>
        <fullName evidence="9">BED-type domain-containing protein</fullName>
    </recommendedName>
</protein>
<evidence type="ECO:0000313" key="8">
    <source>
        <dbReference type="Proteomes" id="UP000053989"/>
    </source>
</evidence>
<feature type="non-terminal residue" evidence="7">
    <location>
        <position position="196"/>
    </location>
</feature>
<evidence type="ECO:0000256" key="2">
    <source>
        <dbReference type="ARBA" id="ARBA00022723"/>
    </source>
</evidence>
<dbReference type="InterPro" id="IPR052035">
    <property type="entry name" value="ZnF_BED_domain_contain"/>
</dbReference>
<evidence type="ECO:0000313" key="6">
    <source>
        <dbReference type="EMBL" id="KIM52547.1"/>
    </source>
</evidence>
<evidence type="ECO:0000256" key="5">
    <source>
        <dbReference type="ARBA" id="ARBA00023242"/>
    </source>
</evidence>
<dbReference type="PANTHER" id="PTHR46481:SF10">
    <property type="entry name" value="ZINC FINGER BED DOMAIN-CONTAINING PROTEIN 39"/>
    <property type="match status" value="1"/>
</dbReference>
<accession>A0A0C3DDR7</accession>
<organism evidence="7 8">
    <name type="scientific">Scleroderma citrinum Foug A</name>
    <dbReference type="NCBI Taxonomy" id="1036808"/>
    <lineage>
        <taxon>Eukaryota</taxon>
        <taxon>Fungi</taxon>
        <taxon>Dikarya</taxon>
        <taxon>Basidiomycota</taxon>
        <taxon>Agaricomycotina</taxon>
        <taxon>Agaricomycetes</taxon>
        <taxon>Agaricomycetidae</taxon>
        <taxon>Boletales</taxon>
        <taxon>Sclerodermatineae</taxon>
        <taxon>Sclerodermataceae</taxon>
        <taxon>Scleroderma</taxon>
    </lineage>
</organism>
<keyword evidence="5" id="KW-0539">Nucleus</keyword>
<dbReference type="HOGENOM" id="CLU_087375_0_0_1"/>
<evidence type="ECO:0000313" key="7">
    <source>
        <dbReference type="EMBL" id="KIM54539.1"/>
    </source>
</evidence>
<keyword evidence="3" id="KW-0863">Zinc-finger</keyword>
<reference evidence="7" key="3">
    <citation type="submission" date="2015-02" db="EMBL/GenBank/DDBJ databases">
        <title>Evolutionary Origins and Diversification of the Mycorrhizal Mutualists.</title>
        <authorList>
            <consortium name="DOE Joint Genome Institute"/>
            <consortium name="Mycorrhizal Genomics Consortium"/>
            <person name="Kohler A."/>
            <person name="Kuo A."/>
            <person name="Nagy L.G."/>
            <person name="Floudas D."/>
            <person name="Copeland A."/>
            <person name="Barry K.W."/>
            <person name="Cichocki N."/>
            <person name="Veneault-Fourrey C."/>
            <person name="LaButti K."/>
            <person name="Lindquist E.A."/>
            <person name="Lipzen A."/>
            <person name="Lundell T."/>
            <person name="Morin E."/>
            <person name="Murat C."/>
            <person name="Riley R."/>
            <person name="Ohm R."/>
            <person name="Sun H."/>
            <person name="Tunlid A."/>
            <person name="Henrissat B."/>
            <person name="Grigoriev I.V."/>
            <person name="Hibbett D.S."/>
            <person name="Martin F."/>
        </authorList>
    </citation>
    <scope>NUCLEOTIDE SEQUENCE</scope>
    <source>
        <strain evidence="7">Foug A</strain>
    </source>
</reference>
<keyword evidence="8" id="KW-1185">Reference proteome</keyword>
<keyword evidence="2" id="KW-0479">Metal-binding</keyword>
<comment type="subcellular location">
    <subcellularLocation>
        <location evidence="1">Nucleus</location>
    </subcellularLocation>
</comment>
<dbReference type="AlphaFoldDB" id="A0A0C3DDR7"/>
<dbReference type="Proteomes" id="UP000053989">
    <property type="component" value="Unassembled WGS sequence"/>
</dbReference>
<feature type="non-terminal residue" evidence="7">
    <location>
        <position position="1"/>
    </location>
</feature>
<reference evidence="8" key="2">
    <citation type="submission" date="2015-01" db="EMBL/GenBank/DDBJ databases">
        <title>Evolutionary Origins and Diversification of the Mycorrhizal Mutualists.</title>
        <authorList>
            <consortium name="DOE Joint Genome Institute"/>
            <consortium name="Mycorrhizal Genomics Consortium"/>
            <person name="Kohler A."/>
            <person name="Kuo A."/>
            <person name="Nagy L.G."/>
            <person name="Floudas D."/>
            <person name="Copeland A."/>
            <person name="Barry K.W."/>
            <person name="Cichocki N."/>
            <person name="Veneault-Fourrey C."/>
            <person name="LaButti K."/>
            <person name="Lindquist E.A."/>
            <person name="Lipzen A."/>
            <person name="Lundell T."/>
            <person name="Morin E."/>
            <person name="Murat C."/>
            <person name="Riley R."/>
            <person name="Ohm R."/>
            <person name="Sun H."/>
            <person name="Tunlid A."/>
            <person name="Henrissat B."/>
            <person name="Grigoriev I.V."/>
            <person name="Hibbett D.S."/>
            <person name="Martin F."/>
        </authorList>
    </citation>
    <scope>NUCLEOTIDE SEQUENCE [LARGE SCALE GENOMIC DNA]</scope>
    <source>
        <strain evidence="6 8">Foug A</strain>
    </source>
</reference>
<evidence type="ECO:0000256" key="4">
    <source>
        <dbReference type="ARBA" id="ARBA00022833"/>
    </source>
</evidence>
<dbReference type="EMBL" id="KN822153">
    <property type="protein sequence ID" value="KIM54539.1"/>
    <property type="molecule type" value="Genomic_DNA"/>
</dbReference>
<keyword evidence="4" id="KW-0862">Zinc</keyword>
<dbReference type="EMBL" id="KN822207">
    <property type="protein sequence ID" value="KIM52547.1"/>
    <property type="molecule type" value="Genomic_DNA"/>
</dbReference>
<reference evidence="7 8" key="1">
    <citation type="submission" date="2014-04" db="EMBL/GenBank/DDBJ databases">
        <authorList>
            <consortium name="DOE Joint Genome Institute"/>
            <person name="Kuo A."/>
            <person name="Kohler A."/>
            <person name="Nagy L.G."/>
            <person name="Floudas D."/>
            <person name="Copeland A."/>
            <person name="Barry K.W."/>
            <person name="Cichocki N."/>
            <person name="Veneault-Fourrey C."/>
            <person name="LaButti K."/>
            <person name="Lindquist E.A."/>
            <person name="Lipzen A."/>
            <person name="Lundell T."/>
            <person name="Morin E."/>
            <person name="Murat C."/>
            <person name="Sun H."/>
            <person name="Tunlid A."/>
            <person name="Henrissat B."/>
            <person name="Grigoriev I.V."/>
            <person name="Hibbett D.S."/>
            <person name="Martin F."/>
            <person name="Nordberg H.P."/>
            <person name="Cantor M.N."/>
            <person name="Hua S.X."/>
        </authorList>
    </citation>
    <scope>NUCLEOTIDE SEQUENCE [LARGE SCALE GENOMIC DNA]</scope>
    <source>
        <strain evidence="7 8">Foug A</strain>
    </source>
</reference>
<dbReference type="GO" id="GO:0005634">
    <property type="term" value="C:nucleus"/>
    <property type="evidence" value="ECO:0007669"/>
    <property type="project" value="UniProtKB-SubCell"/>
</dbReference>
<dbReference type="STRING" id="1036808.A0A0C3DDR7"/>
<evidence type="ECO:0000256" key="3">
    <source>
        <dbReference type="ARBA" id="ARBA00022771"/>
    </source>
</evidence>
<dbReference type="PANTHER" id="PTHR46481">
    <property type="entry name" value="ZINC FINGER BED DOMAIN-CONTAINING PROTEIN 4"/>
    <property type="match status" value="1"/>
</dbReference>
<dbReference type="OrthoDB" id="2677917at2759"/>
<evidence type="ECO:0000256" key="1">
    <source>
        <dbReference type="ARBA" id="ARBA00004123"/>
    </source>
</evidence>
<sequence>RLTKEWTSPVYAFYSPTPSIKYVTERRCHVFKCLAKGCKHAVHQFLDTRDRGSTGNMRRHVRTCWGEDVYNTILNADTLEEARAGVKGHVRNGSIALVFGRNKKGYSHQPHTKFETKAEIVCWVSESLRLFDIITDRGFQSLMKMGRPGYYLPHPTTVSRDVRLVFARTRKRVAMMLQAYDGELNFATDAWTSPNH</sequence>
<evidence type="ECO:0008006" key="9">
    <source>
        <dbReference type="Google" id="ProtNLM"/>
    </source>
</evidence>
<dbReference type="SUPFAM" id="SSF140996">
    <property type="entry name" value="Hermes dimerisation domain"/>
    <property type="match status" value="1"/>
</dbReference>
<dbReference type="GO" id="GO:0008270">
    <property type="term" value="F:zinc ion binding"/>
    <property type="evidence" value="ECO:0007669"/>
    <property type="project" value="UniProtKB-KW"/>
</dbReference>
<name>A0A0C3DDR7_9AGAM</name>
<proteinExistence type="predicted"/>
<gene>
    <name evidence="6" type="ORF">SCLCIDRAFT_69612</name>
    <name evidence="7" type="ORF">SCLCIDRAFT_72991</name>
</gene>